<evidence type="ECO:0000259" key="1">
    <source>
        <dbReference type="PROSITE" id="PS51352"/>
    </source>
</evidence>
<evidence type="ECO:0000313" key="3">
    <source>
        <dbReference type="Proteomes" id="UP001497493"/>
    </source>
</evidence>
<dbReference type="GO" id="GO:0016853">
    <property type="term" value="F:isomerase activity"/>
    <property type="evidence" value="ECO:0007669"/>
    <property type="project" value="UniProtKB-KW"/>
</dbReference>
<gene>
    <name evidence="2" type="ORF">MECH1_V1_1184</name>
</gene>
<organism evidence="2 3">
    <name type="scientific">Candidatus Methylocalor cossyra</name>
    <dbReference type="NCBI Taxonomy" id="3108543"/>
    <lineage>
        <taxon>Bacteria</taxon>
        <taxon>Pseudomonadati</taxon>
        <taxon>Pseudomonadota</taxon>
        <taxon>Gammaproteobacteria</taxon>
        <taxon>Methylococcales</taxon>
        <taxon>Methylococcaceae</taxon>
        <taxon>Candidatus Methylocalor</taxon>
    </lineage>
</organism>
<keyword evidence="2" id="KW-0413">Isomerase</keyword>
<dbReference type="InterPro" id="IPR050553">
    <property type="entry name" value="Thioredoxin_ResA/DsbE_sf"/>
</dbReference>
<dbReference type="Proteomes" id="UP001497493">
    <property type="component" value="Chromosome"/>
</dbReference>
<dbReference type="Gene3D" id="3.40.30.10">
    <property type="entry name" value="Glutaredoxin"/>
    <property type="match status" value="1"/>
</dbReference>
<name>A0ABM9NHB2_9GAMM</name>
<dbReference type="InterPro" id="IPR036249">
    <property type="entry name" value="Thioredoxin-like_sf"/>
</dbReference>
<dbReference type="CDD" id="cd02966">
    <property type="entry name" value="TlpA_like_family"/>
    <property type="match status" value="1"/>
</dbReference>
<dbReference type="Pfam" id="PF00578">
    <property type="entry name" value="AhpC-TSA"/>
    <property type="match status" value="1"/>
</dbReference>
<evidence type="ECO:0000313" key="2">
    <source>
        <dbReference type="EMBL" id="CAL1239960.1"/>
    </source>
</evidence>
<feature type="domain" description="Thioredoxin" evidence="1">
    <location>
        <begin position="24"/>
        <end position="164"/>
    </location>
</feature>
<dbReference type="PANTHER" id="PTHR42852">
    <property type="entry name" value="THIOL:DISULFIDE INTERCHANGE PROTEIN DSBE"/>
    <property type="match status" value="1"/>
</dbReference>
<dbReference type="SUPFAM" id="SSF52833">
    <property type="entry name" value="Thioredoxin-like"/>
    <property type="match status" value="1"/>
</dbReference>
<dbReference type="InterPro" id="IPR013766">
    <property type="entry name" value="Thioredoxin_domain"/>
</dbReference>
<dbReference type="EMBL" id="OZ026884">
    <property type="protein sequence ID" value="CAL1239960.1"/>
    <property type="molecule type" value="Genomic_DNA"/>
</dbReference>
<protein>
    <submittedName>
        <fullName evidence="2">Thiol-disulfide isomerase or thioredoxin</fullName>
    </submittedName>
</protein>
<keyword evidence="3" id="KW-1185">Reference proteome</keyword>
<proteinExistence type="predicted"/>
<dbReference type="PROSITE" id="PS51352">
    <property type="entry name" value="THIOREDOXIN_2"/>
    <property type="match status" value="1"/>
</dbReference>
<sequence>MPGGWVRWALPVMAAAIAALVLWKTAGDTVPDVEFVTLTGERIRLRDWRGDPVLVTFWATDCRPCLEEIPDLSELHRTYAGRGLHVIAVAMHYDPPNRVLAVAREARLPYRVALDPLGRIAQALGPVPGVPASFLVGPDGRLILRRLGKLRAEELRGTLEALLEKAQ</sequence>
<dbReference type="PANTHER" id="PTHR42852:SF18">
    <property type="entry name" value="CHROMOSOME UNDETERMINED SCAFFOLD_47, WHOLE GENOME SHOTGUN SEQUENCE"/>
    <property type="match status" value="1"/>
</dbReference>
<accession>A0ABM9NHB2</accession>
<dbReference type="InterPro" id="IPR000866">
    <property type="entry name" value="AhpC/TSA"/>
</dbReference>
<reference evidence="2 3" key="1">
    <citation type="submission" date="2024-04" db="EMBL/GenBank/DDBJ databases">
        <authorList>
            <person name="Cremers G."/>
        </authorList>
    </citation>
    <scope>NUCLEOTIDE SEQUENCE [LARGE SCALE GENOMIC DNA]</scope>
    <source>
        <strain evidence="2">MeCH1-AG</strain>
    </source>
</reference>